<gene>
    <name evidence="3" type="ORF">SDC9_49314</name>
</gene>
<dbReference type="PROSITE" id="PS50192">
    <property type="entry name" value="T_SNARE"/>
    <property type="match status" value="1"/>
</dbReference>
<protein>
    <recommendedName>
        <fullName evidence="2">t-SNARE coiled-coil homology domain-containing protein</fullName>
    </recommendedName>
</protein>
<dbReference type="AlphaFoldDB" id="A0A644WGP2"/>
<organism evidence="3">
    <name type="scientific">bioreactor metagenome</name>
    <dbReference type="NCBI Taxonomy" id="1076179"/>
    <lineage>
        <taxon>unclassified sequences</taxon>
        <taxon>metagenomes</taxon>
        <taxon>ecological metagenomes</taxon>
    </lineage>
</organism>
<accession>A0A644WGP2</accession>
<keyword evidence="1" id="KW-0472">Membrane</keyword>
<feature type="domain" description="T-SNARE coiled-coil homology" evidence="2">
    <location>
        <begin position="172"/>
        <end position="234"/>
    </location>
</feature>
<dbReference type="InterPro" id="IPR000727">
    <property type="entry name" value="T_SNARE_dom"/>
</dbReference>
<evidence type="ECO:0000256" key="1">
    <source>
        <dbReference type="SAM" id="Phobius"/>
    </source>
</evidence>
<proteinExistence type="predicted"/>
<evidence type="ECO:0000313" key="3">
    <source>
        <dbReference type="EMBL" id="MPM03055.1"/>
    </source>
</evidence>
<comment type="caution">
    <text evidence="3">The sequence shown here is derived from an EMBL/GenBank/DDBJ whole genome shotgun (WGS) entry which is preliminary data.</text>
</comment>
<keyword evidence="1" id="KW-1133">Transmembrane helix</keyword>
<dbReference type="PANTHER" id="PTHR33371:SF4">
    <property type="entry name" value="INTERMEMBRANE PHOSPHOLIPID TRANSPORT SYSTEM BINDING PROTEIN MLAD"/>
    <property type="match status" value="1"/>
</dbReference>
<sequence length="332" mass="37390">MKHFKLSREIRVGLLTLVTLAAFIWSYNFLKGRDVFKRQRTFYAVYDNVAGMMTANAITINGLEVGQVSRMYFHPRQPGRVVVELFMSNNIPIPRNSTARIYSSDLLGTRRIQIIPGDSPEFAESGDTLIGQMQQSLQDEVNDMVEPIMRKTENLITSFDTVLNVLSEIFNKQTRDNLTGTVESLRKTMANLESATLAVDTLVESQKIKLARIIDNVESISANLKQNGNNFSRILSNAAGISDTIARSNISATLSRLTSSVESLEKMTARIERGEGTIGQLVNNDKMYNELEASSRELKLLLEDMRLHPERYVHISVFGRNPRKNPYQPPAD</sequence>
<evidence type="ECO:0000259" key="2">
    <source>
        <dbReference type="PROSITE" id="PS50192"/>
    </source>
</evidence>
<dbReference type="InterPro" id="IPR003399">
    <property type="entry name" value="Mce/MlaD"/>
</dbReference>
<reference evidence="3" key="1">
    <citation type="submission" date="2019-08" db="EMBL/GenBank/DDBJ databases">
        <authorList>
            <person name="Kucharzyk K."/>
            <person name="Murdoch R.W."/>
            <person name="Higgins S."/>
            <person name="Loffler F."/>
        </authorList>
    </citation>
    <scope>NUCLEOTIDE SEQUENCE</scope>
</reference>
<dbReference type="EMBL" id="VSSQ01000920">
    <property type="protein sequence ID" value="MPM03055.1"/>
    <property type="molecule type" value="Genomic_DNA"/>
</dbReference>
<dbReference type="InterPro" id="IPR052336">
    <property type="entry name" value="MlaD_Phospholipid_Transporter"/>
</dbReference>
<name>A0A644WGP2_9ZZZZ</name>
<dbReference type="Pfam" id="PF02470">
    <property type="entry name" value="MlaD"/>
    <property type="match status" value="1"/>
</dbReference>
<dbReference type="PANTHER" id="PTHR33371">
    <property type="entry name" value="INTERMEMBRANE PHOSPHOLIPID TRANSPORT SYSTEM BINDING PROTEIN MLAD-RELATED"/>
    <property type="match status" value="1"/>
</dbReference>
<keyword evidence="1" id="KW-0812">Transmembrane</keyword>
<feature type="transmembrane region" description="Helical" evidence="1">
    <location>
        <begin position="12"/>
        <end position="30"/>
    </location>
</feature>